<dbReference type="AlphaFoldDB" id="A0A2A5JPY7"/>
<dbReference type="RefSeq" id="WP_099642320.1">
    <property type="nucleotide sequence ID" value="NZ_NKHF01000053.1"/>
</dbReference>
<proteinExistence type="predicted"/>
<evidence type="ECO:0000313" key="3">
    <source>
        <dbReference type="Proteomes" id="UP000228621"/>
    </source>
</evidence>
<feature type="transmembrane region" description="Helical" evidence="1">
    <location>
        <begin position="342"/>
        <end position="361"/>
    </location>
</feature>
<keyword evidence="3" id="KW-1185">Reference proteome</keyword>
<evidence type="ECO:0000256" key="1">
    <source>
        <dbReference type="SAM" id="Phobius"/>
    </source>
</evidence>
<dbReference type="Gene3D" id="1.20.1640.10">
    <property type="entry name" value="Multidrug efflux transporter AcrB transmembrane domain"/>
    <property type="match status" value="2"/>
</dbReference>
<name>A0A2A5JPY7_PSEO7</name>
<dbReference type="Gene3D" id="3.30.70.1320">
    <property type="entry name" value="Multidrug efflux transporter AcrB pore domain like"/>
    <property type="match status" value="1"/>
</dbReference>
<gene>
    <name evidence="2" type="ORF">CEX98_12050</name>
</gene>
<dbReference type="SUPFAM" id="SSF82693">
    <property type="entry name" value="Multidrug efflux transporter AcrB pore domain, PN1, PN2, PC1 and PC2 subdomains"/>
    <property type="match status" value="3"/>
</dbReference>
<dbReference type="Gene3D" id="3.30.70.1440">
    <property type="entry name" value="Multidrug efflux transporter AcrB pore domain"/>
    <property type="match status" value="1"/>
</dbReference>
<feature type="transmembrane region" description="Helical" evidence="1">
    <location>
        <begin position="983"/>
        <end position="1006"/>
    </location>
</feature>
<dbReference type="InterPro" id="IPR027463">
    <property type="entry name" value="AcrB_DN_DC_subdom"/>
</dbReference>
<dbReference type="SUPFAM" id="SSF82714">
    <property type="entry name" value="Multidrug efflux transporter AcrB TolC docking domain, DN and DC subdomains"/>
    <property type="match status" value="2"/>
</dbReference>
<keyword evidence="1" id="KW-0812">Transmembrane</keyword>
<dbReference type="GO" id="GO:0005886">
    <property type="term" value="C:plasma membrane"/>
    <property type="evidence" value="ECO:0007669"/>
    <property type="project" value="TreeGrafter"/>
</dbReference>
<dbReference type="InterPro" id="IPR001036">
    <property type="entry name" value="Acrflvin-R"/>
</dbReference>
<dbReference type="Gene3D" id="3.30.70.1430">
    <property type="entry name" value="Multidrug efflux transporter AcrB pore domain"/>
    <property type="match status" value="2"/>
</dbReference>
<dbReference type="Proteomes" id="UP000228621">
    <property type="component" value="Unassembled WGS sequence"/>
</dbReference>
<sequence length="1035" mass="112218">MSALHENKPSIMDIFVNRPVLAIVVSFLIILAGLNAARDISVQQYPKIESASLVINTVYTGAAADVVKGYVTEPIERVASTVPGVDYVDSVTTSGLSKVTAWLELNHNTTDALAELTTRLNQIKFELPSGAEDPAIQIVRADSPYAVFYLDVESQGLPRNNVSDYLIRNVVPSMSDIPGVQKVTLEGGRDPAMRIWLDTEKLAIYGVSASDVFAALQANNTIATLGYSENNRQRIDLMANTSLKTVADFNNLVVKEVDGAQLKLGHIATVELGEAEGMVTARLDDHDTVFLAVWALPGANEIDIGDALYKKIDEINTILPDGMHLRIGYDGTLYMRDSIKEIFTTLGETVLLVGIVVLAMMGSFRTAMVPLVTIPISILGAIAVISAMGFSLNLLTILAIVLSVGLVVDDAIVVVENVARHMREGKPRLQAALISSRQLLVPIIAMTLTLAAVYAPIGFLTGLTGFLFREFAFTLAIAVLISGLVAITLSPIMSAYVNPEGGREGKLTQKVNGYFDRLQAFYFKSLDTLFKWRPQVFFVAIVFSLLSVPFYLLSQKELAPIEDQSSIQVVVEAPPESSQAYTSTKMNDTAEVMNATEGAEFTWQIITAAAGFGGVELAPFDERENSVHDLLYDLYGRLGSVTGLSLFPILPASLPTAGQFDVEVVFRASDDPAAMKQYADEIIQRATASGSFMFVNTDLKIDLPQAELEIDRELVADLGLSLSSVNEQLSIYMSNNFANYFNKEGKAYRVIPIVGDGERYNPENILNMQVRTDAGDLIPISAFATLRTFTSPRVLGSFNQQNSFRILAGTLPHITKEQALTQVEEIAADVLPSHYSIDYAGESRQLRKEGNTMVGVLLFAMIVVFFLLTIQFNSFRDPLVVLLGCAPLALAGALMLPFLSLTTVNIYSQIGLITLIGLIAKNGILIVEFANHLQLEGKSKFEAVKGAAATRLRPILMTTGATVLGHFPLVLVTGAGAEARNSIGIILVAGMLIGTFFTLIVLPLLYEKLASDHRGEAETIEAYPEAQLVGKASMT</sequence>
<dbReference type="EMBL" id="NKHF01000053">
    <property type="protein sequence ID" value="PCK31495.1"/>
    <property type="molecule type" value="Genomic_DNA"/>
</dbReference>
<feature type="transmembrane region" description="Helical" evidence="1">
    <location>
        <begin position="439"/>
        <end position="459"/>
    </location>
</feature>
<feature type="transmembrane region" description="Helical" evidence="1">
    <location>
        <begin position="879"/>
        <end position="900"/>
    </location>
</feature>
<accession>A0A2A5JPY7</accession>
<organism evidence="2 3">
    <name type="scientific">Pseudoalteromonas piscicida</name>
    <dbReference type="NCBI Taxonomy" id="43662"/>
    <lineage>
        <taxon>Bacteria</taxon>
        <taxon>Pseudomonadati</taxon>
        <taxon>Pseudomonadota</taxon>
        <taxon>Gammaproteobacteria</taxon>
        <taxon>Alteromonadales</taxon>
        <taxon>Pseudoalteromonadaceae</taxon>
        <taxon>Pseudoalteromonas</taxon>
    </lineage>
</organism>
<evidence type="ECO:0000313" key="2">
    <source>
        <dbReference type="EMBL" id="PCK31495.1"/>
    </source>
</evidence>
<dbReference type="Pfam" id="PF00873">
    <property type="entry name" value="ACR_tran"/>
    <property type="match status" value="1"/>
</dbReference>
<feature type="transmembrane region" description="Helical" evidence="1">
    <location>
        <begin position="536"/>
        <end position="554"/>
    </location>
</feature>
<feature type="transmembrane region" description="Helical" evidence="1">
    <location>
        <begin position="906"/>
        <end position="930"/>
    </location>
</feature>
<comment type="caution">
    <text evidence="2">The sequence shown here is derived from an EMBL/GenBank/DDBJ whole genome shotgun (WGS) entry which is preliminary data.</text>
</comment>
<feature type="transmembrane region" description="Helical" evidence="1">
    <location>
        <begin position="471"/>
        <end position="497"/>
    </location>
</feature>
<keyword evidence="1" id="KW-1133">Transmembrane helix</keyword>
<feature type="transmembrane region" description="Helical" evidence="1">
    <location>
        <begin position="394"/>
        <end position="418"/>
    </location>
</feature>
<protein>
    <submittedName>
        <fullName evidence="2">Multidrug efflux protein</fullName>
    </submittedName>
</protein>
<dbReference type="OrthoDB" id="9757904at2"/>
<dbReference type="PRINTS" id="PR00702">
    <property type="entry name" value="ACRIFLAVINRP"/>
</dbReference>
<feature type="transmembrane region" description="Helical" evidence="1">
    <location>
        <begin position="955"/>
        <end position="977"/>
    </location>
</feature>
<dbReference type="PANTHER" id="PTHR32063">
    <property type="match status" value="1"/>
</dbReference>
<keyword evidence="1" id="KW-0472">Membrane</keyword>
<feature type="transmembrane region" description="Helical" evidence="1">
    <location>
        <begin position="853"/>
        <end position="872"/>
    </location>
</feature>
<dbReference type="PANTHER" id="PTHR32063:SF14">
    <property type="entry name" value="BLL4319 PROTEIN"/>
    <property type="match status" value="1"/>
</dbReference>
<dbReference type="GO" id="GO:0042910">
    <property type="term" value="F:xenobiotic transmembrane transporter activity"/>
    <property type="evidence" value="ECO:0007669"/>
    <property type="project" value="TreeGrafter"/>
</dbReference>
<reference evidence="3" key="1">
    <citation type="journal article" date="2019" name="Genome Announc.">
        <title>Draft Genome Sequence of Pseudoalteromonas piscicida Strain 36Y ROTHPW, an Hypersaline Seawater Isolate from the South Coast of Sonora, Mexico.</title>
        <authorList>
            <person name="Sanchez-Diaz R."/>
            <person name="Molina-Garza Z.J."/>
            <person name="Cruz-Suarez L.E."/>
            <person name="Selvin J."/>
            <person name="Kiran G.S."/>
            <person name="Ibarra-Gamez J.C."/>
            <person name="Gomez-Gil B."/>
            <person name="Galaviz-Silva L."/>
        </authorList>
    </citation>
    <scope>NUCLEOTIDE SEQUENCE [LARGE SCALE GENOMIC DNA]</scope>
    <source>
        <strain evidence="3">36Y_RITHPW</strain>
    </source>
</reference>
<dbReference type="Gene3D" id="3.30.2090.10">
    <property type="entry name" value="Multidrug efflux transporter AcrB TolC docking domain, DN and DC subdomains"/>
    <property type="match status" value="2"/>
</dbReference>
<dbReference type="SUPFAM" id="SSF82866">
    <property type="entry name" value="Multidrug efflux transporter AcrB transmembrane domain"/>
    <property type="match status" value="2"/>
</dbReference>
<feature type="transmembrane region" description="Helical" evidence="1">
    <location>
        <begin position="368"/>
        <end position="388"/>
    </location>
</feature>